<feature type="domain" description="RagB/SusD" evidence="7">
    <location>
        <begin position="290"/>
        <end position="549"/>
    </location>
</feature>
<dbReference type="PROSITE" id="PS51257">
    <property type="entry name" value="PROKAR_LIPOPROTEIN"/>
    <property type="match status" value="1"/>
</dbReference>
<dbReference type="InterPro" id="IPR011990">
    <property type="entry name" value="TPR-like_helical_dom_sf"/>
</dbReference>
<protein>
    <submittedName>
        <fullName evidence="9">RagB/SusD family nutrient uptake outer membrane protein</fullName>
    </submittedName>
</protein>
<evidence type="ECO:0000313" key="9">
    <source>
        <dbReference type="EMBL" id="UYU70056.1"/>
    </source>
</evidence>
<comment type="subcellular location">
    <subcellularLocation>
        <location evidence="1">Cell outer membrane</location>
    </subcellularLocation>
</comment>
<dbReference type="EMBL" id="CP083681">
    <property type="protein sequence ID" value="UYU70056.1"/>
    <property type="molecule type" value="Genomic_DNA"/>
</dbReference>
<evidence type="ECO:0000313" key="10">
    <source>
        <dbReference type="Proteomes" id="UP001156216"/>
    </source>
</evidence>
<comment type="similarity">
    <text evidence="2">Belongs to the SusD family.</text>
</comment>
<dbReference type="Pfam" id="PF14322">
    <property type="entry name" value="SusD-like_3"/>
    <property type="match status" value="1"/>
</dbReference>
<evidence type="ECO:0000259" key="8">
    <source>
        <dbReference type="Pfam" id="PF14322"/>
    </source>
</evidence>
<keyword evidence="4" id="KW-0472">Membrane</keyword>
<feature type="chain" id="PRO_5041201533" evidence="6">
    <location>
        <begin position="22"/>
        <end position="549"/>
    </location>
</feature>
<dbReference type="Gene3D" id="1.25.40.390">
    <property type="match status" value="1"/>
</dbReference>
<feature type="signal peptide" evidence="6">
    <location>
        <begin position="1"/>
        <end position="21"/>
    </location>
</feature>
<dbReference type="GO" id="GO:0009279">
    <property type="term" value="C:cell outer membrane"/>
    <property type="evidence" value="ECO:0007669"/>
    <property type="project" value="UniProtKB-SubCell"/>
</dbReference>
<evidence type="ECO:0000256" key="3">
    <source>
        <dbReference type="ARBA" id="ARBA00022729"/>
    </source>
</evidence>
<evidence type="ECO:0000256" key="1">
    <source>
        <dbReference type="ARBA" id="ARBA00004442"/>
    </source>
</evidence>
<dbReference type="SUPFAM" id="SSF48452">
    <property type="entry name" value="TPR-like"/>
    <property type="match status" value="1"/>
</dbReference>
<dbReference type="InterPro" id="IPR012944">
    <property type="entry name" value="SusD_RagB_dom"/>
</dbReference>
<reference evidence="9" key="1">
    <citation type="submission" date="2021-06" db="EMBL/GenBank/DDBJ databases">
        <title>Interrogation of the integrated mobile genetic elements in gut-associated Bacteroides with a consensus prediction approach.</title>
        <authorList>
            <person name="Campbell D.E."/>
            <person name="Leigh J.R."/>
            <person name="Kim T."/>
            <person name="England W."/>
            <person name="Whitaker R.J."/>
            <person name="Degnan P.H."/>
        </authorList>
    </citation>
    <scope>NUCLEOTIDE SEQUENCE</scope>
    <source>
        <strain evidence="9">VPI-BTDOT2</strain>
    </source>
</reference>
<dbReference type="Proteomes" id="UP001156216">
    <property type="component" value="Chromosome"/>
</dbReference>
<dbReference type="RefSeq" id="WP_229098016.1">
    <property type="nucleotide sequence ID" value="NZ_CP072242.1"/>
</dbReference>
<gene>
    <name evidence="9" type="ORF">KQP59_17440</name>
</gene>
<evidence type="ECO:0000256" key="4">
    <source>
        <dbReference type="ARBA" id="ARBA00023136"/>
    </source>
</evidence>
<keyword evidence="5" id="KW-0998">Cell outer membrane</keyword>
<name>A0AA46Z015_BACT4</name>
<keyword evidence="3 6" id="KW-0732">Signal</keyword>
<evidence type="ECO:0000259" key="7">
    <source>
        <dbReference type="Pfam" id="PF07980"/>
    </source>
</evidence>
<dbReference type="InterPro" id="IPR033985">
    <property type="entry name" value="SusD-like_N"/>
</dbReference>
<evidence type="ECO:0000256" key="2">
    <source>
        <dbReference type="ARBA" id="ARBA00006275"/>
    </source>
</evidence>
<proteinExistence type="inferred from homology"/>
<organism evidence="9 10">
    <name type="scientific">Bacteroides thetaiotaomicron</name>
    <dbReference type="NCBI Taxonomy" id="818"/>
    <lineage>
        <taxon>Bacteria</taxon>
        <taxon>Pseudomonadati</taxon>
        <taxon>Bacteroidota</taxon>
        <taxon>Bacteroidia</taxon>
        <taxon>Bacteroidales</taxon>
        <taxon>Bacteroidaceae</taxon>
        <taxon>Bacteroides</taxon>
    </lineage>
</organism>
<dbReference type="Pfam" id="PF07980">
    <property type="entry name" value="SusD_RagB"/>
    <property type="match status" value="1"/>
</dbReference>
<feature type="domain" description="SusD-like N-terminal" evidence="8">
    <location>
        <begin position="88"/>
        <end position="226"/>
    </location>
</feature>
<evidence type="ECO:0000256" key="6">
    <source>
        <dbReference type="SAM" id="SignalP"/>
    </source>
</evidence>
<accession>A0AA46Z015</accession>
<evidence type="ECO:0000256" key="5">
    <source>
        <dbReference type="ARBA" id="ARBA00023237"/>
    </source>
</evidence>
<dbReference type="AlphaFoldDB" id="A0AA46Z015"/>
<sequence>MRTYKYLIVTIIMGLSFTSCNDFLDPDPTDRLSEKLFWQNEESTDLYLNSFYPYLSSYGNFGTSQFNNGLLTEGMTDMLKYGSYSAGVGNANRIVFNPYFVTADQSQGLVIWTTSYERIRRVNEFLSSMSKYSTYNEDTNKRYEAQIRFIRAFLYYQLLLRTNTVIIFDKLPDGNSKPLSPESDCWDFVEQDLDYAIQNLPVQWDATRSGRITKGAALAMKSRAMLLAKRWEKARAAASEVINLQDNGSLVYELNKDYKNAFKSYFDNGNKESILEFRYKLPAPYHSFDRDFAPGGDWANNGGSACPTQEMVEEYELATGGKADWSKWHSKTTETPPYSLLEPRFHASVLYNGASWKNRKIETFVDGKDGYIDYGFQANTNGKTTTGYYLRKYLDESIADISTTYSAQPWIEIRLAEVYLNLAEACAMLGSTYDKDANNAIRTIRERVKLPYTDLTGEELMKAIRHERKVELAYEGFYYWDLRRWRMADSILDGVRFHGLKITQSGTTLTYEYIDCDKEDRKFPERFYNFPIPTTEIANNLAISQINLW</sequence>